<name>W7HXN0_9PEZI</name>
<evidence type="ECO:0000259" key="2">
    <source>
        <dbReference type="Pfam" id="PF13391"/>
    </source>
</evidence>
<dbReference type="Proteomes" id="UP000024837">
    <property type="component" value="Unassembled WGS sequence"/>
</dbReference>
<evidence type="ECO:0000256" key="1">
    <source>
        <dbReference type="SAM" id="MobiDB-lite"/>
    </source>
</evidence>
<dbReference type="InterPro" id="IPR003615">
    <property type="entry name" value="HNH_nuc"/>
</dbReference>
<proteinExistence type="predicted"/>
<evidence type="ECO:0000313" key="4">
    <source>
        <dbReference type="Proteomes" id="UP000024837"/>
    </source>
</evidence>
<dbReference type="Pfam" id="PF13391">
    <property type="entry name" value="HNH_2"/>
    <property type="match status" value="1"/>
</dbReference>
<dbReference type="OrthoDB" id="2142759at2759"/>
<organism evidence="3 4">
    <name type="scientific">Drechslerella stenobrocha 248</name>
    <dbReference type="NCBI Taxonomy" id="1043628"/>
    <lineage>
        <taxon>Eukaryota</taxon>
        <taxon>Fungi</taxon>
        <taxon>Dikarya</taxon>
        <taxon>Ascomycota</taxon>
        <taxon>Pezizomycotina</taxon>
        <taxon>Orbiliomycetes</taxon>
        <taxon>Orbiliales</taxon>
        <taxon>Orbiliaceae</taxon>
        <taxon>Drechslerella</taxon>
    </lineage>
</organism>
<sequence>MRENRNSNFTITSSLCGLRFTPQNSFANFGPATQRLCTHTSTATETMSELVREEFSVWAATPAQIPLKPKVKSISIRNPQYDKINTFLHLPALDFDQNTQFEAATNAPLHTPNDLAKYNKVAGLHRGTITMACYALAGNKYGVLSPCRLANKADIESQLAEVHSSPTGFDEVLNMPHYYFYTVDFFETSGYDVITNFPDWTFPTAEELELNPVYQLWLNAYTEIQDRMLERDLELKSQVHCAPSDISTHVKTRDVVCRLTRCHDPLDAAHLVPEKEKIFWERSEFNMLSKNSAISSDSTAVAENMIALRKDVHHIFDQRAFCITLKGNTFVASFCTLDYCDSLRAFQNRPILEIATAALPYILTRFIWTFFGHSLLLYARQHPKKNRARGSEDGKGKGKGKRFAPDDTEESEEDLGGPSGQPWAKKGRKVGPEGIRKSTRQIEKSAEDNFTERIERIRKIGQAIKSDFPPGFFDADMSSLPELSLSQRALADVTSFYPGCENAEILSEDYKKRHPQVHSLAKPQGPWMEEDEFDLIP</sequence>
<dbReference type="HOGENOM" id="CLU_509987_0_0_1"/>
<accession>W7HXN0</accession>
<reference evidence="3 4" key="1">
    <citation type="submission" date="2013-05" db="EMBL/GenBank/DDBJ databases">
        <title>Drechslerella stenobrocha genome reveals carnivorous origination and mechanical trapping mechanism of predatory fungi.</title>
        <authorList>
            <person name="Liu X."/>
            <person name="Zhang W."/>
            <person name="Liu K."/>
        </authorList>
    </citation>
    <scope>NUCLEOTIDE SEQUENCE [LARGE SCALE GENOMIC DNA]</scope>
    <source>
        <strain evidence="3 4">248</strain>
    </source>
</reference>
<feature type="compositionally biased region" description="Basic and acidic residues" evidence="1">
    <location>
        <begin position="430"/>
        <end position="447"/>
    </location>
</feature>
<dbReference type="EMBL" id="KI966433">
    <property type="protein sequence ID" value="EWC44887.1"/>
    <property type="molecule type" value="Genomic_DNA"/>
</dbReference>
<evidence type="ECO:0000313" key="3">
    <source>
        <dbReference type="EMBL" id="EWC44887.1"/>
    </source>
</evidence>
<feature type="domain" description="HNH nuclease" evidence="2">
    <location>
        <begin position="257"/>
        <end position="323"/>
    </location>
</feature>
<protein>
    <recommendedName>
        <fullName evidence="2">HNH nuclease domain-containing protein</fullName>
    </recommendedName>
</protein>
<feature type="compositionally biased region" description="Acidic residues" evidence="1">
    <location>
        <begin position="406"/>
        <end position="415"/>
    </location>
</feature>
<keyword evidence="4" id="KW-1185">Reference proteome</keyword>
<feature type="region of interest" description="Disordered" evidence="1">
    <location>
        <begin position="386"/>
        <end position="447"/>
    </location>
</feature>
<dbReference type="AlphaFoldDB" id="W7HXN0"/>
<gene>
    <name evidence="3" type="ORF">DRE_00946</name>
</gene>